<dbReference type="Gene3D" id="3.40.190.10">
    <property type="entry name" value="Periplasmic binding protein-like II"/>
    <property type="match status" value="2"/>
</dbReference>
<sequence length="257" mass="28934">MNFFIKLALVILIPSFITQADETKLKLASDEWCPFICIQGKQISHGFLVDASKDILKHANVNLTSLLLPLNRAMILAEQGKIDGIYAPTISDRFINSMPLTYSRACFFVNRQNKWRYTDIKDLSPVTVNVVDDYGYDGGPFDAFLSNAKKSKAANIIFRTGDIAAKTNVQLLLKQRIEILLEHEAVMSHLLTERNETHQIRKAGCLKHALPLVIGISNSHPNAKELIQTFNVGLTKLIESGRFTQLMETYHLTANQF</sequence>
<name>A0ABQ6GUN8_9GAMM</name>
<dbReference type="SUPFAM" id="SSF53850">
    <property type="entry name" value="Periplasmic binding protein-like II"/>
    <property type="match status" value="1"/>
</dbReference>
<protein>
    <recommendedName>
        <fullName evidence="5">Solute-binding protein family 3/N-terminal domain-containing protein</fullName>
    </recommendedName>
</protein>
<dbReference type="PANTHER" id="PTHR35936:SF25">
    <property type="entry name" value="ABC TRANSPORTER SUBSTRATE-BINDING PROTEIN"/>
    <property type="match status" value="1"/>
</dbReference>
<evidence type="ECO:0000313" key="3">
    <source>
        <dbReference type="EMBL" id="GLX78380.1"/>
    </source>
</evidence>
<evidence type="ECO:0000313" key="4">
    <source>
        <dbReference type="Proteomes" id="UP001157186"/>
    </source>
</evidence>
<dbReference type="PANTHER" id="PTHR35936">
    <property type="entry name" value="MEMBRANE-BOUND LYTIC MUREIN TRANSGLYCOSYLASE F"/>
    <property type="match status" value="1"/>
</dbReference>
<feature type="chain" id="PRO_5046065353" description="Solute-binding protein family 3/N-terminal domain-containing protein" evidence="2">
    <location>
        <begin position="21"/>
        <end position="257"/>
    </location>
</feature>
<dbReference type="RefSeq" id="WP_284244264.1">
    <property type="nucleotide sequence ID" value="NZ_BSST01000001.1"/>
</dbReference>
<organism evidence="3 4">
    <name type="scientific">Thalassotalea insulae</name>
    <dbReference type="NCBI Taxonomy" id="2056778"/>
    <lineage>
        <taxon>Bacteria</taxon>
        <taxon>Pseudomonadati</taxon>
        <taxon>Pseudomonadota</taxon>
        <taxon>Gammaproteobacteria</taxon>
        <taxon>Alteromonadales</taxon>
        <taxon>Colwelliaceae</taxon>
        <taxon>Thalassotalea</taxon>
    </lineage>
</organism>
<keyword evidence="4" id="KW-1185">Reference proteome</keyword>
<evidence type="ECO:0000256" key="2">
    <source>
        <dbReference type="SAM" id="SignalP"/>
    </source>
</evidence>
<dbReference type="EMBL" id="BSST01000001">
    <property type="protein sequence ID" value="GLX78380.1"/>
    <property type="molecule type" value="Genomic_DNA"/>
</dbReference>
<comment type="similarity">
    <text evidence="1">Belongs to the bacterial solute-binding protein 3 family.</text>
</comment>
<gene>
    <name evidence="3" type="ORF">tinsulaeT_17200</name>
</gene>
<dbReference type="Proteomes" id="UP001157186">
    <property type="component" value="Unassembled WGS sequence"/>
</dbReference>
<keyword evidence="2" id="KW-0732">Signal</keyword>
<comment type="caution">
    <text evidence="3">The sequence shown here is derived from an EMBL/GenBank/DDBJ whole genome shotgun (WGS) entry which is preliminary data.</text>
</comment>
<evidence type="ECO:0008006" key="5">
    <source>
        <dbReference type="Google" id="ProtNLM"/>
    </source>
</evidence>
<accession>A0ABQ6GUN8</accession>
<feature type="signal peptide" evidence="2">
    <location>
        <begin position="1"/>
        <end position="20"/>
    </location>
</feature>
<evidence type="ECO:0000256" key="1">
    <source>
        <dbReference type="ARBA" id="ARBA00010333"/>
    </source>
</evidence>
<reference evidence="3 4" key="1">
    <citation type="submission" date="2023-03" db="EMBL/GenBank/DDBJ databases">
        <title>Draft genome sequence of Thalassotalea insulae KCTC 62186T.</title>
        <authorList>
            <person name="Sawabe T."/>
        </authorList>
    </citation>
    <scope>NUCLEOTIDE SEQUENCE [LARGE SCALE GENOMIC DNA]</scope>
    <source>
        <strain evidence="3 4">KCTC 62186</strain>
    </source>
</reference>
<proteinExistence type="inferred from homology"/>